<dbReference type="InterPro" id="IPR013527">
    <property type="entry name" value="YicC-like_N"/>
</dbReference>
<dbReference type="GO" id="GO:0004521">
    <property type="term" value="F:RNA endonuclease activity"/>
    <property type="evidence" value="ECO:0007669"/>
    <property type="project" value="InterPro"/>
</dbReference>
<comment type="similarity">
    <text evidence="5">Belongs to the YicC/YloC family.</text>
</comment>
<gene>
    <name evidence="8" type="ORF">SAMN05192551_101311</name>
</gene>
<dbReference type="STRING" id="69895.SAMN05192551_101311"/>
<reference evidence="9" key="1">
    <citation type="submission" date="2016-10" db="EMBL/GenBank/DDBJ databases">
        <authorList>
            <person name="Varghese N."/>
            <person name="Submissions S."/>
        </authorList>
    </citation>
    <scope>NUCLEOTIDE SEQUENCE [LARGE SCALE GENOMIC DNA]</scope>
    <source>
        <strain evidence="9">Z-7934</strain>
    </source>
</reference>
<dbReference type="OrthoDB" id="9771229at2"/>
<dbReference type="Pfam" id="PF08340">
    <property type="entry name" value="YicC-like_C"/>
    <property type="match status" value="1"/>
</dbReference>
<evidence type="ECO:0000259" key="6">
    <source>
        <dbReference type="Pfam" id="PF03755"/>
    </source>
</evidence>
<protein>
    <submittedName>
        <fullName evidence="8">TIGR00255 family protein</fullName>
    </submittedName>
</protein>
<keyword evidence="4" id="KW-0378">Hydrolase</keyword>
<dbReference type="AlphaFoldDB" id="A0A1I3AMK6"/>
<evidence type="ECO:0000313" key="8">
    <source>
        <dbReference type="EMBL" id="SFH51338.1"/>
    </source>
</evidence>
<dbReference type="PANTHER" id="PTHR30636">
    <property type="entry name" value="UPF0701 PROTEIN YICC"/>
    <property type="match status" value="1"/>
</dbReference>
<evidence type="ECO:0000256" key="1">
    <source>
        <dbReference type="ARBA" id="ARBA00001968"/>
    </source>
</evidence>
<evidence type="ECO:0000256" key="5">
    <source>
        <dbReference type="ARBA" id="ARBA00035648"/>
    </source>
</evidence>
<evidence type="ECO:0000259" key="7">
    <source>
        <dbReference type="Pfam" id="PF08340"/>
    </source>
</evidence>
<evidence type="ECO:0000256" key="4">
    <source>
        <dbReference type="ARBA" id="ARBA00022801"/>
    </source>
</evidence>
<evidence type="ECO:0000256" key="2">
    <source>
        <dbReference type="ARBA" id="ARBA00022722"/>
    </source>
</evidence>
<sequence>MINSMTGYGRSEVLLNTNAYTIEMKSVNHRYLDIAVKMPRKINFMEEKIKQCVKQYIARGRVDVYINHAGQGEVSKAVTLDKELGRSYRDAFEVLSQELGLKNDLTISNLSRLPEMIILEEPETDEEKLWQEMEKGIREAANQLSIMRATEGKSMEEDLKQRIDSLNGYIEEIELLSPDFSKAYRERLMKRIQELTDKEFVVDEQRIAMEVAILSEKTCIAEELVRFRSHLKQMDKALDQTETVGRKLDFMLQEVNREINTIGSKASDFSINSLVVEVKSELEKMREQVQNIE</sequence>
<feature type="domain" description="Endoribonuclease YicC-like N-terminal" evidence="6">
    <location>
        <begin position="2"/>
        <end position="156"/>
    </location>
</feature>
<evidence type="ECO:0000313" key="9">
    <source>
        <dbReference type="Proteomes" id="UP000199287"/>
    </source>
</evidence>
<organism evidence="8 9">
    <name type="scientific">Tindallia magadiensis</name>
    <dbReference type="NCBI Taxonomy" id="69895"/>
    <lineage>
        <taxon>Bacteria</taxon>
        <taxon>Bacillati</taxon>
        <taxon>Bacillota</taxon>
        <taxon>Clostridia</taxon>
        <taxon>Peptostreptococcales</taxon>
        <taxon>Tindalliaceae</taxon>
        <taxon>Tindallia</taxon>
    </lineage>
</organism>
<name>A0A1I3AMK6_9FIRM</name>
<dbReference type="EMBL" id="FOQA01000001">
    <property type="protein sequence ID" value="SFH51338.1"/>
    <property type="molecule type" value="Genomic_DNA"/>
</dbReference>
<dbReference type="PANTHER" id="PTHR30636:SF3">
    <property type="entry name" value="UPF0701 PROTEIN YICC"/>
    <property type="match status" value="1"/>
</dbReference>
<dbReference type="Pfam" id="PF03755">
    <property type="entry name" value="YicC-like_N"/>
    <property type="match status" value="1"/>
</dbReference>
<comment type="cofactor">
    <cofactor evidence="1">
        <name>a divalent metal cation</name>
        <dbReference type="ChEBI" id="CHEBI:60240"/>
    </cofactor>
</comment>
<keyword evidence="2" id="KW-0540">Nuclease</keyword>
<keyword evidence="9" id="KW-1185">Reference proteome</keyword>
<dbReference type="GO" id="GO:0016787">
    <property type="term" value="F:hydrolase activity"/>
    <property type="evidence" value="ECO:0007669"/>
    <property type="project" value="UniProtKB-KW"/>
</dbReference>
<evidence type="ECO:0000256" key="3">
    <source>
        <dbReference type="ARBA" id="ARBA00022759"/>
    </source>
</evidence>
<dbReference type="RefSeq" id="WP_093368883.1">
    <property type="nucleotide sequence ID" value="NZ_FOQA01000001.1"/>
</dbReference>
<dbReference type="InterPro" id="IPR005229">
    <property type="entry name" value="YicC/YloC-like"/>
</dbReference>
<accession>A0A1I3AMK6</accession>
<dbReference type="Proteomes" id="UP000199287">
    <property type="component" value="Unassembled WGS sequence"/>
</dbReference>
<proteinExistence type="inferred from homology"/>
<keyword evidence="3" id="KW-0255">Endonuclease</keyword>
<dbReference type="NCBIfam" id="TIGR00255">
    <property type="entry name" value="YicC/YloC family endoribonuclease"/>
    <property type="match status" value="1"/>
</dbReference>
<feature type="domain" description="Endoribonuclease YicC-like C-terminal" evidence="7">
    <location>
        <begin position="175"/>
        <end position="293"/>
    </location>
</feature>
<dbReference type="InterPro" id="IPR013551">
    <property type="entry name" value="YicC-like_C"/>
</dbReference>